<dbReference type="RefSeq" id="WP_210655354.1">
    <property type="nucleotide sequence ID" value="NZ_JAGKQQ010000001.1"/>
</dbReference>
<sequence>MDIPPHVGARGYERDAPHAPHEPHEPLFGRYIRIDLTGRPDLEPTFDAVAHLVACGLQAAEVVPFSRVAWAVLVFGVEPNERERITEVQHQYAAMWERAPNLWPKLRQRESVFSVWFMDRTARPFLGCVCEESPWDVWVSGRDVREERSFRKLLASGEPPILMALNAVHPAEFKGAWGTGLARAA</sequence>
<evidence type="ECO:0008006" key="4">
    <source>
        <dbReference type="Google" id="ProtNLM"/>
    </source>
</evidence>
<protein>
    <recommendedName>
        <fullName evidence="4">DUF3291 domain-containing protein</fullName>
    </recommendedName>
</protein>
<comment type="caution">
    <text evidence="2">The sequence shown here is derived from an EMBL/GenBank/DDBJ whole genome shotgun (WGS) entry which is preliminary data.</text>
</comment>
<proteinExistence type="predicted"/>
<evidence type="ECO:0000256" key="1">
    <source>
        <dbReference type="SAM" id="MobiDB-lite"/>
    </source>
</evidence>
<evidence type="ECO:0000313" key="2">
    <source>
        <dbReference type="EMBL" id="MBP3956845.1"/>
    </source>
</evidence>
<reference evidence="2 3" key="1">
    <citation type="submission" date="2021-04" db="EMBL/GenBank/DDBJ databases">
        <authorList>
            <person name="Ivanova A."/>
        </authorList>
    </citation>
    <scope>NUCLEOTIDE SEQUENCE [LARGE SCALE GENOMIC DNA]</scope>
    <source>
        <strain evidence="2 3">G18</strain>
    </source>
</reference>
<accession>A0ABS5BSY3</accession>
<evidence type="ECO:0000313" key="3">
    <source>
        <dbReference type="Proteomes" id="UP000676565"/>
    </source>
</evidence>
<organism evidence="2 3">
    <name type="scientific">Gemmata palustris</name>
    <dbReference type="NCBI Taxonomy" id="2822762"/>
    <lineage>
        <taxon>Bacteria</taxon>
        <taxon>Pseudomonadati</taxon>
        <taxon>Planctomycetota</taxon>
        <taxon>Planctomycetia</taxon>
        <taxon>Gemmatales</taxon>
        <taxon>Gemmataceae</taxon>
        <taxon>Gemmata</taxon>
    </lineage>
</organism>
<keyword evidence="3" id="KW-1185">Reference proteome</keyword>
<feature type="region of interest" description="Disordered" evidence="1">
    <location>
        <begin position="1"/>
        <end position="24"/>
    </location>
</feature>
<name>A0ABS5BSY3_9BACT</name>
<dbReference type="EMBL" id="JAGKQQ010000001">
    <property type="protein sequence ID" value="MBP3956845.1"/>
    <property type="molecule type" value="Genomic_DNA"/>
</dbReference>
<gene>
    <name evidence="2" type="ORF">J8F10_16350</name>
</gene>
<feature type="compositionally biased region" description="Basic and acidic residues" evidence="1">
    <location>
        <begin position="11"/>
        <end position="24"/>
    </location>
</feature>
<dbReference type="Proteomes" id="UP000676565">
    <property type="component" value="Unassembled WGS sequence"/>
</dbReference>